<dbReference type="GO" id="GO:0005829">
    <property type="term" value="C:cytosol"/>
    <property type="evidence" value="ECO:0007669"/>
    <property type="project" value="TreeGrafter"/>
</dbReference>
<comment type="caution">
    <text evidence="5">The sequence shown here is derived from an EMBL/GenBank/DDBJ whole genome shotgun (WGS) entry which is preliminary data.</text>
</comment>
<dbReference type="SUPFAM" id="SSF51735">
    <property type="entry name" value="NAD(P)-binding Rossmann-fold domains"/>
    <property type="match status" value="1"/>
</dbReference>
<dbReference type="PANTHER" id="PTHR10996:SF277">
    <property type="entry name" value="GLYOXYLATE REDUCTASE_HYDROXYPYRUVATE REDUCTASE"/>
    <property type="match status" value="1"/>
</dbReference>
<dbReference type="InterPro" id="IPR006140">
    <property type="entry name" value="D-isomer_DH_NAD-bd"/>
</dbReference>
<dbReference type="InterPro" id="IPR036291">
    <property type="entry name" value="NAD(P)-bd_dom_sf"/>
</dbReference>
<dbReference type="Pfam" id="PF02826">
    <property type="entry name" value="2-Hacid_dh_C"/>
    <property type="match status" value="2"/>
</dbReference>
<dbReference type="Pfam" id="PF00389">
    <property type="entry name" value="2-Hacid_dh"/>
    <property type="match status" value="1"/>
</dbReference>
<feature type="domain" description="D-isomer specific 2-hydroxyacid dehydrogenase NAD-binding" evidence="4">
    <location>
        <begin position="236"/>
        <end position="307"/>
    </location>
</feature>
<feature type="domain" description="D-isomer specific 2-hydroxyacid dehydrogenase catalytic" evidence="3">
    <location>
        <begin position="149"/>
        <end position="465"/>
    </location>
</feature>
<dbReference type="OrthoDB" id="9991913at2759"/>
<sequence>MLLTTNLMLLTTSLDFDDLSRILTTSLDFDDLSRILTTNLMLLTTSLDFDDLSRILTTSLDFDDLSRILTTNLMLLTTSLDFDDLSRILTTNLSFLFQFTMIQQDALESLVASFISTAAGHVIITAKLPPRTQALVDSCFPSQNQALTIYQWKHNKRPTRLQLLEMVKGANGILCMLTDKIDLELIEAAGPQLKIVSTMSVGYDHINITLLSSRNILVGNTPGVLTNATADIASLLVLTASRRAKEGLDAVVNRKWGSWDPNWLLGAEFTGKTLGIVGLGRIGAATAARLIPFGFSKILYSGSKPHSRTEQLLSNIAMAVSSFNNSYSPCDSSFSINFVPTDTLFSDSDVVVLCCALNDATHHLVNCSNISLFKHGAILVNPARGPIVNPEALLAGLCSGRIFAAGLDVTHIEPLTSDHPLALHPRCFILPHLGSATIQTREAMSDLALANLASGLLGKKLYHQVSA</sequence>
<dbReference type="PANTHER" id="PTHR10996">
    <property type="entry name" value="2-HYDROXYACID DEHYDROGENASE-RELATED"/>
    <property type="match status" value="1"/>
</dbReference>
<comment type="similarity">
    <text evidence="2">Belongs to the D-isomer specific 2-hydroxyacid dehydrogenase family.</text>
</comment>
<keyword evidence="1 2" id="KW-0560">Oxidoreductase</keyword>
<evidence type="ECO:0000259" key="4">
    <source>
        <dbReference type="Pfam" id="PF02826"/>
    </source>
</evidence>
<dbReference type="InterPro" id="IPR006139">
    <property type="entry name" value="D-isomer_2_OHA_DH_cat_dom"/>
</dbReference>
<evidence type="ECO:0000256" key="1">
    <source>
        <dbReference type="ARBA" id="ARBA00023002"/>
    </source>
</evidence>
<dbReference type="PROSITE" id="PS00671">
    <property type="entry name" value="D_2_HYDROXYACID_DH_3"/>
    <property type="match status" value="1"/>
</dbReference>
<dbReference type="EMBL" id="MBFR01000302">
    <property type="protein sequence ID" value="PVU89712.1"/>
    <property type="molecule type" value="Genomic_DNA"/>
</dbReference>
<evidence type="ECO:0000313" key="5">
    <source>
        <dbReference type="EMBL" id="PVU89712.1"/>
    </source>
</evidence>
<evidence type="ECO:0000256" key="2">
    <source>
        <dbReference type="RuleBase" id="RU003719"/>
    </source>
</evidence>
<evidence type="ECO:0000259" key="3">
    <source>
        <dbReference type="Pfam" id="PF00389"/>
    </source>
</evidence>
<organism evidence="5 6">
    <name type="scientific">Smittium simulii</name>
    <dbReference type="NCBI Taxonomy" id="133385"/>
    <lineage>
        <taxon>Eukaryota</taxon>
        <taxon>Fungi</taxon>
        <taxon>Fungi incertae sedis</taxon>
        <taxon>Zoopagomycota</taxon>
        <taxon>Kickxellomycotina</taxon>
        <taxon>Harpellomycetes</taxon>
        <taxon>Harpellales</taxon>
        <taxon>Legeriomycetaceae</taxon>
        <taxon>Smittium</taxon>
    </lineage>
</organism>
<dbReference type="Proteomes" id="UP000245383">
    <property type="component" value="Unassembled WGS sequence"/>
</dbReference>
<dbReference type="STRING" id="133385.A0A2T9YBJ5"/>
<dbReference type="InterPro" id="IPR050223">
    <property type="entry name" value="D-isomer_2-hydroxyacid_DH"/>
</dbReference>
<dbReference type="AlphaFoldDB" id="A0A2T9YBJ5"/>
<name>A0A2T9YBJ5_9FUNG</name>
<dbReference type="SUPFAM" id="SSF52283">
    <property type="entry name" value="Formate/glycerate dehydrogenase catalytic domain-like"/>
    <property type="match status" value="1"/>
</dbReference>
<dbReference type="InterPro" id="IPR029753">
    <property type="entry name" value="D-isomer_DH_CS"/>
</dbReference>
<evidence type="ECO:0008006" key="7">
    <source>
        <dbReference type="Google" id="ProtNLM"/>
    </source>
</evidence>
<dbReference type="GO" id="GO:0051287">
    <property type="term" value="F:NAD binding"/>
    <property type="evidence" value="ECO:0007669"/>
    <property type="project" value="InterPro"/>
</dbReference>
<accession>A0A2T9YBJ5</accession>
<evidence type="ECO:0000313" key="6">
    <source>
        <dbReference type="Proteomes" id="UP000245383"/>
    </source>
</evidence>
<keyword evidence="6" id="KW-1185">Reference proteome</keyword>
<dbReference type="Gene3D" id="3.40.50.720">
    <property type="entry name" value="NAD(P)-binding Rossmann-like Domain"/>
    <property type="match status" value="2"/>
</dbReference>
<gene>
    <name evidence="5" type="ORF">BB561_005194</name>
</gene>
<protein>
    <recommendedName>
        <fullName evidence="7">D-isomer specific 2-hydroxyacid dehydrogenase NAD-binding domain-containing protein</fullName>
    </recommendedName>
</protein>
<reference evidence="5 6" key="1">
    <citation type="journal article" date="2018" name="MBio">
        <title>Comparative Genomics Reveals the Core Gene Toolbox for the Fungus-Insect Symbiosis.</title>
        <authorList>
            <person name="Wang Y."/>
            <person name="Stata M."/>
            <person name="Wang W."/>
            <person name="Stajich J.E."/>
            <person name="White M.M."/>
            <person name="Moncalvo J.M."/>
        </authorList>
    </citation>
    <scope>NUCLEOTIDE SEQUENCE [LARGE SCALE GENOMIC DNA]</scope>
    <source>
        <strain evidence="5 6">SWE-8-4</strain>
    </source>
</reference>
<dbReference type="GO" id="GO:0030267">
    <property type="term" value="F:glyoxylate reductase (NADPH) activity"/>
    <property type="evidence" value="ECO:0007669"/>
    <property type="project" value="TreeGrafter"/>
</dbReference>
<dbReference type="CDD" id="cd05301">
    <property type="entry name" value="GDH"/>
    <property type="match status" value="1"/>
</dbReference>
<proteinExistence type="inferred from homology"/>
<feature type="domain" description="D-isomer specific 2-hydroxyacid dehydrogenase NAD-binding" evidence="4">
    <location>
        <begin position="309"/>
        <end position="434"/>
    </location>
</feature>
<dbReference type="GO" id="GO:0016618">
    <property type="term" value="F:hydroxypyruvate reductase [NAD(P)H] activity"/>
    <property type="evidence" value="ECO:0007669"/>
    <property type="project" value="TreeGrafter"/>
</dbReference>